<reference evidence="1 2" key="1">
    <citation type="submission" date="2013-07" db="EMBL/GenBank/DDBJ databases">
        <authorList>
            <person name="Stoco P.H."/>
            <person name="Wagner G."/>
            <person name="Gerber A."/>
            <person name="Zaha A."/>
            <person name="Thompson C."/>
            <person name="Bartholomeu D.C."/>
            <person name="Luckemeyer D.D."/>
            <person name="Bahia D."/>
            <person name="Loreto E."/>
            <person name="Prestes E.B."/>
            <person name="Lima F.M."/>
            <person name="Rodrigues-Luiz G."/>
            <person name="Vallejo G.A."/>
            <person name="Filho J.F."/>
            <person name="Monteiro K.M."/>
            <person name="Tyler K.M."/>
            <person name="de Almeida L.G."/>
            <person name="Ortiz M.F."/>
            <person name="Siervo M.A."/>
            <person name="de Moraes M.H."/>
            <person name="Cunha O.L."/>
            <person name="Mendonca-Neto R."/>
            <person name="Silva R."/>
            <person name="Teixeira S.M."/>
            <person name="Murta S.M."/>
            <person name="Sincero T.C."/>
            <person name="Mendes T.A."/>
            <person name="Urmenyi T.P."/>
            <person name="Silva V.G."/>
            <person name="da Rocha W.D."/>
            <person name="Andersson B."/>
            <person name="Romanha A.J."/>
            <person name="Steindel M."/>
            <person name="de Vasconcelos A.T."/>
            <person name="Grisard E.C."/>
        </authorList>
    </citation>
    <scope>NUCLEOTIDE SEQUENCE [LARGE SCALE GENOMIC DNA]</scope>
    <source>
        <strain evidence="1 2">SC58</strain>
    </source>
</reference>
<dbReference type="Proteomes" id="UP000031737">
    <property type="component" value="Unassembled WGS sequence"/>
</dbReference>
<evidence type="ECO:0000313" key="2">
    <source>
        <dbReference type="Proteomes" id="UP000031737"/>
    </source>
</evidence>
<keyword evidence="2" id="KW-1185">Reference proteome</keyword>
<comment type="caution">
    <text evidence="1">The sequence shown here is derived from an EMBL/GenBank/DDBJ whole genome shotgun (WGS) entry which is preliminary data.</text>
</comment>
<dbReference type="AlphaFoldDB" id="A0A061IX14"/>
<dbReference type="OrthoDB" id="249135at2759"/>
<dbReference type="VEuPathDB" id="TriTrypDB:TRSC58_05718"/>
<name>A0A061IX14_TRYRA</name>
<dbReference type="EMBL" id="AUPL01005718">
    <property type="protein sequence ID" value="ESL06605.1"/>
    <property type="molecule type" value="Genomic_DNA"/>
</dbReference>
<proteinExistence type="predicted"/>
<protein>
    <submittedName>
        <fullName evidence="1">Uncharacterized protein</fullName>
    </submittedName>
</protein>
<accession>A0A061IX14</accession>
<evidence type="ECO:0000313" key="1">
    <source>
        <dbReference type="EMBL" id="ESL06605.1"/>
    </source>
</evidence>
<gene>
    <name evidence="1" type="ORF">TRSC58_05718</name>
</gene>
<organism evidence="1 2">
    <name type="scientific">Trypanosoma rangeli SC58</name>
    <dbReference type="NCBI Taxonomy" id="429131"/>
    <lineage>
        <taxon>Eukaryota</taxon>
        <taxon>Discoba</taxon>
        <taxon>Euglenozoa</taxon>
        <taxon>Kinetoplastea</taxon>
        <taxon>Metakinetoplastina</taxon>
        <taxon>Trypanosomatida</taxon>
        <taxon>Trypanosomatidae</taxon>
        <taxon>Trypanosoma</taxon>
        <taxon>Herpetosoma</taxon>
    </lineage>
</organism>
<sequence length="305" mass="34947">MSMHLPSYLSYDSLCGWWVFSWCSDLYHSLTWLASLQIYLFWAKRHHFFFLSRQIRPGSMNTFHTIRYPPPNSQKGTEESQPIRVTNKAMESLIFCIVHSIEFQSPLQPTRFHLGASSKDPVPEGEAYVRPEENSSTLLGNVTYVSRSKHNPSVLTSLHAAVEAARAIPIPEKSSQVPFELRVRLLRRHRGWLWHDSRPLLEWVFRMAKTREEFSFAAGRSDMGGRLYSHTPPFATIARANAGRASGGVGPNRMQEEELVCSNDPEQIRCVLQFILKHSYDAIDLNTYADFRSGELVFDVSVQKL</sequence>